<feature type="transmembrane region" description="Helical" evidence="2">
    <location>
        <begin position="66"/>
        <end position="87"/>
    </location>
</feature>
<evidence type="ECO:0000313" key="3">
    <source>
        <dbReference type="EMBL" id="GAA2116262.1"/>
    </source>
</evidence>
<evidence type="ECO:0000256" key="2">
    <source>
        <dbReference type="SAM" id="Phobius"/>
    </source>
</evidence>
<dbReference type="EMBL" id="BAAAQQ010000002">
    <property type="protein sequence ID" value="GAA2116262.1"/>
    <property type="molecule type" value="Genomic_DNA"/>
</dbReference>
<feature type="compositionally biased region" description="Basic and acidic residues" evidence="1">
    <location>
        <begin position="1"/>
        <end position="11"/>
    </location>
</feature>
<comment type="caution">
    <text evidence="3">The sequence shown here is derived from an EMBL/GenBank/DDBJ whole genome shotgun (WGS) entry which is preliminary data.</text>
</comment>
<dbReference type="RefSeq" id="WP_344302163.1">
    <property type="nucleotide sequence ID" value="NZ_BAAAQQ010000002.1"/>
</dbReference>
<feature type="region of interest" description="Disordered" evidence="1">
    <location>
        <begin position="1"/>
        <end position="21"/>
    </location>
</feature>
<name>A0ABP5JFN0_9ACTN</name>
<dbReference type="Proteomes" id="UP001500575">
    <property type="component" value="Unassembled WGS sequence"/>
</dbReference>
<organism evidence="3 4">
    <name type="scientific">Nocardioides bigeumensis</name>
    <dbReference type="NCBI Taxonomy" id="433657"/>
    <lineage>
        <taxon>Bacteria</taxon>
        <taxon>Bacillati</taxon>
        <taxon>Actinomycetota</taxon>
        <taxon>Actinomycetes</taxon>
        <taxon>Propionibacteriales</taxon>
        <taxon>Nocardioidaceae</taxon>
        <taxon>Nocardioides</taxon>
    </lineage>
</organism>
<keyword evidence="4" id="KW-1185">Reference proteome</keyword>
<reference evidence="4" key="1">
    <citation type="journal article" date="2019" name="Int. J. Syst. Evol. Microbiol.">
        <title>The Global Catalogue of Microorganisms (GCM) 10K type strain sequencing project: providing services to taxonomists for standard genome sequencing and annotation.</title>
        <authorList>
            <consortium name="The Broad Institute Genomics Platform"/>
            <consortium name="The Broad Institute Genome Sequencing Center for Infectious Disease"/>
            <person name="Wu L."/>
            <person name="Ma J."/>
        </authorList>
    </citation>
    <scope>NUCLEOTIDE SEQUENCE [LARGE SCALE GENOMIC DNA]</scope>
    <source>
        <strain evidence="4">JCM 16021</strain>
    </source>
</reference>
<evidence type="ECO:0000313" key="4">
    <source>
        <dbReference type="Proteomes" id="UP001500575"/>
    </source>
</evidence>
<feature type="transmembrane region" description="Helical" evidence="2">
    <location>
        <begin position="93"/>
        <end position="117"/>
    </location>
</feature>
<keyword evidence="2" id="KW-0812">Transmembrane</keyword>
<sequence>MGIHDVEDRTMAGEPARQQPPDWWHRDHPTFTALSGFFSGIAFLCLVPASYVALTRLLVSDETAEALFPFVIVLLAVPIGLVVTASTRRFGKYMLLGMALCALVVAGVASVVIWALARGEL</sequence>
<gene>
    <name evidence="3" type="ORF">GCM10009843_06360</name>
</gene>
<keyword evidence="2" id="KW-1133">Transmembrane helix</keyword>
<feature type="transmembrane region" description="Helical" evidence="2">
    <location>
        <begin position="31"/>
        <end position="54"/>
    </location>
</feature>
<proteinExistence type="predicted"/>
<evidence type="ECO:0000256" key="1">
    <source>
        <dbReference type="SAM" id="MobiDB-lite"/>
    </source>
</evidence>
<accession>A0ABP5JFN0</accession>
<protein>
    <submittedName>
        <fullName evidence="3">Uncharacterized protein</fullName>
    </submittedName>
</protein>
<keyword evidence="2" id="KW-0472">Membrane</keyword>